<gene>
    <name evidence="2" type="primary">LOC107801764</name>
</gene>
<dbReference type="KEGG" id="nta:107801764"/>
<protein>
    <submittedName>
        <fullName evidence="2">Uncharacterized protein</fullName>
    </submittedName>
</protein>
<dbReference type="PANTHER" id="PTHR35121:SF2">
    <property type="entry name" value="SWIM-TYPE DOMAIN-CONTAINING PROTEIN"/>
    <property type="match status" value="1"/>
</dbReference>
<dbReference type="RefSeq" id="XP_016480639.1">
    <property type="nucleotide sequence ID" value="XM_016625153.1"/>
</dbReference>
<dbReference type="PANTHER" id="PTHR35121">
    <property type="entry name" value="HOMEODOMAIN PROTEIN 8, PUTATIVE-RELATED"/>
    <property type="match status" value="1"/>
</dbReference>
<dbReference type="OrthoDB" id="1696465at2759"/>
<feature type="region of interest" description="Disordered" evidence="1">
    <location>
        <begin position="76"/>
        <end position="102"/>
    </location>
</feature>
<accession>A0A1S4AVD8</accession>
<dbReference type="PaxDb" id="4097-A0A1S4AVD8"/>
<proteinExistence type="predicted"/>
<sequence>MATGAAGDGLFRGVFDGCISGHDTGIQSRPYHRNCGCALHKSRGNCSHSSPYMNVSYPIRRSWSESCLALAAASSAASSGHSSPCSSPAVATVDGGKKNLVGSTTEDHDDVVLFKVMNSNRKISH</sequence>
<dbReference type="OMA" id="ISECDIN"/>
<name>A0A1S4AVD8_TOBAC</name>
<reference evidence="2" key="1">
    <citation type="submission" date="2025-08" db="UniProtKB">
        <authorList>
            <consortium name="RefSeq"/>
        </authorList>
    </citation>
    <scope>IDENTIFICATION</scope>
</reference>
<evidence type="ECO:0000256" key="1">
    <source>
        <dbReference type="SAM" id="MobiDB-lite"/>
    </source>
</evidence>
<feature type="compositionally biased region" description="Low complexity" evidence="1">
    <location>
        <begin position="76"/>
        <end position="89"/>
    </location>
</feature>
<evidence type="ECO:0000313" key="2">
    <source>
        <dbReference type="RefSeq" id="XP_016480639.1"/>
    </source>
</evidence>
<organism evidence="2">
    <name type="scientific">Nicotiana tabacum</name>
    <name type="common">Common tobacco</name>
    <dbReference type="NCBI Taxonomy" id="4097"/>
    <lineage>
        <taxon>Eukaryota</taxon>
        <taxon>Viridiplantae</taxon>
        <taxon>Streptophyta</taxon>
        <taxon>Embryophyta</taxon>
        <taxon>Tracheophyta</taxon>
        <taxon>Spermatophyta</taxon>
        <taxon>Magnoliopsida</taxon>
        <taxon>eudicotyledons</taxon>
        <taxon>Gunneridae</taxon>
        <taxon>Pentapetalae</taxon>
        <taxon>asterids</taxon>
        <taxon>lamiids</taxon>
        <taxon>Solanales</taxon>
        <taxon>Solanaceae</taxon>
        <taxon>Nicotianoideae</taxon>
        <taxon>Nicotianeae</taxon>
        <taxon>Nicotiana</taxon>
    </lineage>
</organism>
<dbReference type="AlphaFoldDB" id="A0A1S4AVD8"/>